<feature type="compositionally biased region" description="Polar residues" evidence="1">
    <location>
        <begin position="134"/>
        <end position="158"/>
    </location>
</feature>
<sequence length="215" mass="23313">MRLRIVTLIALCLIAACNCADEDYEYDDEAAAAPVAPVTPAPARNAGRLALLTRGRGPTGRKPAPTTTTTAKPVEEPVEEEGNPEDYEAENQEAEEEVQTTTTEAPKKVRGGVRPFRSNEDLLAALKRRRAQVVNTNSIRDSPATDSAEPTTQRPKSISSNNSRSRGGQAADSASKSNRGRFGATRATAKPVQEEVEEETQQEEVEVKPKPFRRG</sequence>
<keyword evidence="3" id="KW-1185">Reference proteome</keyword>
<evidence type="ECO:0000313" key="4">
    <source>
        <dbReference type="RefSeq" id="XP_015522661.1"/>
    </source>
</evidence>
<feature type="region of interest" description="Disordered" evidence="1">
    <location>
        <begin position="51"/>
        <end position="114"/>
    </location>
</feature>
<dbReference type="AlphaFoldDB" id="A0A6J0C5R2"/>
<proteinExistence type="predicted"/>
<gene>
    <name evidence="4" type="primary">LOC107226094</name>
</gene>
<feature type="compositionally biased region" description="Acidic residues" evidence="1">
    <location>
        <begin position="76"/>
        <end position="98"/>
    </location>
</feature>
<feature type="signal peptide" evidence="2">
    <location>
        <begin position="1"/>
        <end position="19"/>
    </location>
</feature>
<name>A0A6J0C5R2_NEOLC</name>
<dbReference type="KEGG" id="nlo:107226094"/>
<evidence type="ECO:0000256" key="2">
    <source>
        <dbReference type="SAM" id="SignalP"/>
    </source>
</evidence>
<keyword evidence="2" id="KW-0732">Signal</keyword>
<dbReference type="InParanoid" id="A0A6J0C5R2"/>
<evidence type="ECO:0000313" key="3">
    <source>
        <dbReference type="Proteomes" id="UP000829291"/>
    </source>
</evidence>
<dbReference type="Proteomes" id="UP000829291">
    <property type="component" value="Chromosome 4"/>
</dbReference>
<evidence type="ECO:0000256" key="1">
    <source>
        <dbReference type="SAM" id="MobiDB-lite"/>
    </source>
</evidence>
<dbReference type="OrthoDB" id="8197504at2759"/>
<feature type="compositionally biased region" description="Acidic residues" evidence="1">
    <location>
        <begin position="194"/>
        <end position="204"/>
    </location>
</feature>
<dbReference type="GeneID" id="107226094"/>
<dbReference type="PROSITE" id="PS51257">
    <property type="entry name" value="PROKAR_LIPOPROTEIN"/>
    <property type="match status" value="1"/>
</dbReference>
<feature type="compositionally biased region" description="Low complexity" evidence="1">
    <location>
        <begin position="51"/>
        <end position="72"/>
    </location>
</feature>
<dbReference type="RefSeq" id="XP_015522661.1">
    <property type="nucleotide sequence ID" value="XM_015667175.2"/>
</dbReference>
<feature type="region of interest" description="Disordered" evidence="1">
    <location>
        <begin position="134"/>
        <end position="215"/>
    </location>
</feature>
<feature type="compositionally biased region" description="Low complexity" evidence="1">
    <location>
        <begin position="159"/>
        <end position="168"/>
    </location>
</feature>
<feature type="chain" id="PRO_5027111658" evidence="2">
    <location>
        <begin position="20"/>
        <end position="215"/>
    </location>
</feature>
<accession>A0A6J0C5R2</accession>
<reference evidence="4" key="1">
    <citation type="submission" date="2025-08" db="UniProtKB">
        <authorList>
            <consortium name="RefSeq"/>
        </authorList>
    </citation>
    <scope>IDENTIFICATION</scope>
    <source>
        <tissue evidence="4">Thorax and Abdomen</tissue>
    </source>
</reference>
<protein>
    <submittedName>
        <fullName evidence="4">Uncharacterized protein LOC107226094</fullName>
    </submittedName>
</protein>
<organism evidence="4">
    <name type="scientific">Neodiprion lecontei</name>
    <name type="common">Redheaded pine sawfly</name>
    <dbReference type="NCBI Taxonomy" id="441921"/>
    <lineage>
        <taxon>Eukaryota</taxon>
        <taxon>Metazoa</taxon>
        <taxon>Ecdysozoa</taxon>
        <taxon>Arthropoda</taxon>
        <taxon>Hexapoda</taxon>
        <taxon>Insecta</taxon>
        <taxon>Pterygota</taxon>
        <taxon>Neoptera</taxon>
        <taxon>Endopterygota</taxon>
        <taxon>Hymenoptera</taxon>
        <taxon>Tenthredinoidea</taxon>
        <taxon>Diprionidae</taxon>
        <taxon>Diprioninae</taxon>
        <taxon>Neodiprion</taxon>
    </lineage>
</organism>